<evidence type="ECO:0000256" key="3">
    <source>
        <dbReference type="PROSITE-ProRule" id="PRU00339"/>
    </source>
</evidence>
<dbReference type="GeneID" id="5978575"/>
<dbReference type="KEGG" id="pno:SNOG_11424"/>
<dbReference type="Gene3D" id="1.25.40.10">
    <property type="entry name" value="Tetratricopeptide repeat domain"/>
    <property type="match status" value="1"/>
</dbReference>
<dbReference type="InterPro" id="IPR001810">
    <property type="entry name" value="F-box_dom"/>
</dbReference>
<proteinExistence type="predicted"/>
<dbReference type="VEuPathDB" id="FungiDB:JI435_114240"/>
<dbReference type="PROSITE" id="PS50005">
    <property type="entry name" value="TPR"/>
    <property type="match status" value="1"/>
</dbReference>
<evidence type="ECO:0000313" key="6">
    <source>
        <dbReference type="Proteomes" id="UP000001055"/>
    </source>
</evidence>
<dbReference type="PROSITE" id="PS50181">
    <property type="entry name" value="FBOX"/>
    <property type="match status" value="1"/>
</dbReference>
<dbReference type="HOGENOM" id="CLU_024395_0_1_1"/>
<evidence type="ECO:0000259" key="4">
    <source>
        <dbReference type="PROSITE" id="PS50181"/>
    </source>
</evidence>
<dbReference type="InterPro" id="IPR019734">
    <property type="entry name" value="TPR_rpt"/>
</dbReference>
<dbReference type="Gene3D" id="1.20.1280.50">
    <property type="match status" value="1"/>
</dbReference>
<dbReference type="Proteomes" id="UP000001055">
    <property type="component" value="Unassembled WGS sequence"/>
</dbReference>
<name>Q0U9Z0_PHANO</name>
<feature type="domain" description="F-box" evidence="4">
    <location>
        <begin position="127"/>
        <end position="174"/>
    </location>
</feature>
<dbReference type="InterPro" id="IPR036047">
    <property type="entry name" value="F-box-like_dom_sf"/>
</dbReference>
<dbReference type="Pfam" id="PF12937">
    <property type="entry name" value="F-box-like"/>
    <property type="match status" value="1"/>
</dbReference>
<dbReference type="Gene3D" id="3.80.10.10">
    <property type="entry name" value="Ribonuclease Inhibitor"/>
    <property type="match status" value="1"/>
</dbReference>
<dbReference type="PANTHER" id="PTHR22904">
    <property type="entry name" value="TPR REPEAT CONTAINING PROTEIN"/>
    <property type="match status" value="1"/>
</dbReference>
<dbReference type="SMART" id="SM00256">
    <property type="entry name" value="FBOX"/>
    <property type="match status" value="1"/>
</dbReference>
<dbReference type="AlphaFoldDB" id="Q0U9Z0"/>
<dbReference type="InterPro" id="IPR032675">
    <property type="entry name" value="LRR_dom_sf"/>
</dbReference>
<dbReference type="GO" id="GO:0051879">
    <property type="term" value="F:Hsp90 protein binding"/>
    <property type="evidence" value="ECO:0000318"/>
    <property type="project" value="GO_Central"/>
</dbReference>
<keyword evidence="1" id="KW-0677">Repeat</keyword>
<dbReference type="STRING" id="321614.Q0U9Z0"/>
<evidence type="ECO:0000313" key="5">
    <source>
        <dbReference type="EMBL" id="EAT81132.2"/>
    </source>
</evidence>
<keyword evidence="2 3" id="KW-0802">TPR repeat</keyword>
<dbReference type="SUPFAM" id="SSF81383">
    <property type="entry name" value="F-box domain"/>
    <property type="match status" value="1"/>
</dbReference>
<protein>
    <recommendedName>
        <fullName evidence="4">F-box domain-containing protein</fullName>
    </recommendedName>
</protein>
<dbReference type="eggNOG" id="ENOG502SA77">
    <property type="taxonomic scope" value="Eukaryota"/>
</dbReference>
<organism evidence="5 6">
    <name type="scientific">Phaeosphaeria nodorum (strain SN15 / ATCC MYA-4574 / FGSC 10173)</name>
    <name type="common">Glume blotch fungus</name>
    <name type="synonym">Parastagonospora nodorum</name>
    <dbReference type="NCBI Taxonomy" id="321614"/>
    <lineage>
        <taxon>Eukaryota</taxon>
        <taxon>Fungi</taxon>
        <taxon>Dikarya</taxon>
        <taxon>Ascomycota</taxon>
        <taxon>Pezizomycotina</taxon>
        <taxon>Dothideomycetes</taxon>
        <taxon>Pleosporomycetidae</taxon>
        <taxon>Pleosporales</taxon>
        <taxon>Pleosporineae</taxon>
        <taxon>Phaeosphaeriaceae</taxon>
        <taxon>Parastagonospora</taxon>
    </lineage>
</organism>
<dbReference type="RefSeq" id="XP_001801667.1">
    <property type="nucleotide sequence ID" value="XM_001801615.1"/>
</dbReference>
<dbReference type="SUPFAM" id="SSF48452">
    <property type="entry name" value="TPR-like"/>
    <property type="match status" value="1"/>
</dbReference>
<dbReference type="InterPro" id="IPR011990">
    <property type="entry name" value="TPR-like_helical_dom_sf"/>
</dbReference>
<sequence>MSLEEYQELGRRYYKLKEYKNAVEAFTNGIEIMPTLSLFDHRAAAYDRLEDYNAAVKDGREMIKINKQDVKGYLRTASILEKMEKLETALGIYKYGMKNVAVTDKYFKLLQQLHDKTTRKLSPAKSVDPLTILPVELAEIVLEYMTFRQLVNCMRVSRGWRDYVANLPRLWMHLDLSGARRPVPRKFVDKAVRRSENRLTRVTIHRFEHIDILKNVAVACKNLTDLEFISLPHAMSSTFIDIVQYGLHKLPLETLILKTVHTNFSTLPSTLQKFSLNYTVDSDLVPADTPGLLRSRLQDLTHLSLFEVNNVNADRIEELLDLYTDEDAQLHTLQGAAPLQSLTFRGLPSDDNVGFFNKKTNSLFARSPRVLTPALQHLDLAKQAVGDDDVEHLLEHEVTGLRSVDFSYSYITGASIKMLVDKLPGLKSIYADNCSRISGRDAIEYARRKGVFVSCTMGEGKGGKKIRYG</sequence>
<evidence type="ECO:0000256" key="1">
    <source>
        <dbReference type="ARBA" id="ARBA00022737"/>
    </source>
</evidence>
<dbReference type="InParanoid" id="Q0U9Z0"/>
<feature type="repeat" description="TPR" evidence="3">
    <location>
        <begin position="3"/>
        <end position="36"/>
    </location>
</feature>
<dbReference type="SUPFAM" id="SSF52047">
    <property type="entry name" value="RNI-like"/>
    <property type="match status" value="1"/>
</dbReference>
<gene>
    <name evidence="5" type="ORF">SNOG_11424</name>
</gene>
<evidence type="ECO:0000256" key="2">
    <source>
        <dbReference type="ARBA" id="ARBA00022803"/>
    </source>
</evidence>
<reference evidence="6" key="1">
    <citation type="journal article" date="2007" name="Plant Cell">
        <title>Dothideomycete-plant interactions illuminated by genome sequencing and EST analysis of the wheat pathogen Stagonospora nodorum.</title>
        <authorList>
            <person name="Hane J.K."/>
            <person name="Lowe R.G."/>
            <person name="Solomon P.S."/>
            <person name="Tan K.C."/>
            <person name="Schoch C.L."/>
            <person name="Spatafora J.W."/>
            <person name="Crous P.W."/>
            <person name="Kodira C."/>
            <person name="Birren B.W."/>
            <person name="Galagan J.E."/>
            <person name="Torriani S.F."/>
            <person name="McDonald B.A."/>
            <person name="Oliver R.P."/>
        </authorList>
    </citation>
    <scope>NUCLEOTIDE SEQUENCE [LARGE SCALE GENOMIC DNA]</scope>
    <source>
        <strain evidence="6">SN15 / ATCC MYA-4574 / FGSC 10173</strain>
    </source>
</reference>
<dbReference type="EMBL" id="CH445343">
    <property type="protein sequence ID" value="EAT81132.2"/>
    <property type="molecule type" value="Genomic_DNA"/>
</dbReference>
<accession>Q0U9Z0</accession>
<dbReference type="PANTHER" id="PTHR22904:SF523">
    <property type="entry name" value="STRESS-INDUCED-PHOSPHOPROTEIN 1"/>
    <property type="match status" value="1"/>
</dbReference>